<name>A0A445B7C8_ARAHY</name>
<proteinExistence type="predicted"/>
<accession>A0A445B7C8</accession>
<dbReference type="EMBL" id="SDMP01000010">
    <property type="protein sequence ID" value="RYR34572.1"/>
    <property type="molecule type" value="Genomic_DNA"/>
</dbReference>
<comment type="caution">
    <text evidence="1">The sequence shown here is derived from an EMBL/GenBank/DDBJ whole genome shotgun (WGS) entry which is preliminary data.</text>
</comment>
<keyword evidence="2" id="KW-1185">Reference proteome</keyword>
<reference evidence="1 2" key="1">
    <citation type="submission" date="2019-01" db="EMBL/GenBank/DDBJ databases">
        <title>Sequencing of cultivated peanut Arachis hypogaea provides insights into genome evolution and oil improvement.</title>
        <authorList>
            <person name="Chen X."/>
        </authorList>
    </citation>
    <scope>NUCLEOTIDE SEQUENCE [LARGE SCALE GENOMIC DNA]</scope>
    <source>
        <strain evidence="2">cv. Fuhuasheng</strain>
        <tissue evidence="1">Leaves</tissue>
    </source>
</reference>
<evidence type="ECO:0000313" key="2">
    <source>
        <dbReference type="Proteomes" id="UP000289738"/>
    </source>
</evidence>
<dbReference type="Proteomes" id="UP000289738">
    <property type="component" value="Chromosome A10"/>
</dbReference>
<evidence type="ECO:0000313" key="1">
    <source>
        <dbReference type="EMBL" id="RYR34572.1"/>
    </source>
</evidence>
<sequence>MVFRNTLQIIWLLLRLFYRRKKISSVKFRKPSIEYDSHSKVFDVFVLINRIKKLKEREIVTIYVE</sequence>
<gene>
    <name evidence="1" type="ORF">Ahy_A10g049523</name>
</gene>
<organism evidence="1 2">
    <name type="scientific">Arachis hypogaea</name>
    <name type="common">Peanut</name>
    <dbReference type="NCBI Taxonomy" id="3818"/>
    <lineage>
        <taxon>Eukaryota</taxon>
        <taxon>Viridiplantae</taxon>
        <taxon>Streptophyta</taxon>
        <taxon>Embryophyta</taxon>
        <taxon>Tracheophyta</taxon>
        <taxon>Spermatophyta</taxon>
        <taxon>Magnoliopsida</taxon>
        <taxon>eudicotyledons</taxon>
        <taxon>Gunneridae</taxon>
        <taxon>Pentapetalae</taxon>
        <taxon>rosids</taxon>
        <taxon>fabids</taxon>
        <taxon>Fabales</taxon>
        <taxon>Fabaceae</taxon>
        <taxon>Papilionoideae</taxon>
        <taxon>50 kb inversion clade</taxon>
        <taxon>dalbergioids sensu lato</taxon>
        <taxon>Dalbergieae</taxon>
        <taxon>Pterocarpus clade</taxon>
        <taxon>Arachis</taxon>
    </lineage>
</organism>
<protein>
    <submittedName>
        <fullName evidence="1">Uncharacterized protein</fullName>
    </submittedName>
</protein>
<dbReference type="AlphaFoldDB" id="A0A445B7C8"/>